<evidence type="ECO:0000256" key="2">
    <source>
        <dbReference type="ARBA" id="ARBA00022837"/>
    </source>
</evidence>
<keyword evidence="2" id="KW-0106">Calcium</keyword>
<dbReference type="STRING" id="310752.A0A383ZU36"/>
<keyword evidence="5" id="KW-1185">Reference proteome</keyword>
<dbReference type="InterPro" id="IPR018247">
    <property type="entry name" value="EF_Hand_1_Ca_BS"/>
</dbReference>
<dbReference type="Gene3D" id="1.10.238.10">
    <property type="entry name" value="EF-hand"/>
    <property type="match status" value="1"/>
</dbReference>
<dbReference type="SUPFAM" id="SSF47473">
    <property type="entry name" value="EF-hand"/>
    <property type="match status" value="1"/>
</dbReference>
<dbReference type="PROSITE" id="PS50222">
    <property type="entry name" value="EF_HAND_2"/>
    <property type="match status" value="1"/>
</dbReference>
<dbReference type="Proteomes" id="UP001652580">
    <property type="component" value="Chromosome 1"/>
</dbReference>
<dbReference type="FunCoup" id="A0A383ZU36">
    <property type="interactions" value="71"/>
</dbReference>
<name>A0A383ZU36_BALAC</name>
<gene>
    <name evidence="6" type="primary">LOC102997413</name>
</gene>
<dbReference type="GO" id="GO:0005509">
    <property type="term" value="F:calcium ion binding"/>
    <property type="evidence" value="ECO:0007669"/>
    <property type="project" value="InterPro"/>
</dbReference>
<dbReference type="InParanoid" id="A0A383ZU36"/>
<protein>
    <submittedName>
        <fullName evidence="6">Protein S100-A7-like</fullName>
    </submittedName>
</protein>
<dbReference type="InterPro" id="IPR011992">
    <property type="entry name" value="EF-hand-dom_pair"/>
</dbReference>
<dbReference type="KEGG" id="bacu:102997413"/>
<keyword evidence="1" id="KW-0479">Metal-binding</keyword>
<organism evidence="5 6">
    <name type="scientific">Balaenoptera acutorostrata</name>
    <name type="common">Common minke whale</name>
    <name type="synonym">Balaena rostrata</name>
    <dbReference type="NCBI Taxonomy" id="9767"/>
    <lineage>
        <taxon>Eukaryota</taxon>
        <taxon>Metazoa</taxon>
        <taxon>Chordata</taxon>
        <taxon>Craniata</taxon>
        <taxon>Vertebrata</taxon>
        <taxon>Euteleostomi</taxon>
        <taxon>Mammalia</taxon>
        <taxon>Eutheria</taxon>
        <taxon>Laurasiatheria</taxon>
        <taxon>Artiodactyla</taxon>
        <taxon>Whippomorpha</taxon>
        <taxon>Cetacea</taxon>
        <taxon>Mysticeti</taxon>
        <taxon>Balaenopteridae</taxon>
        <taxon>Balaenoptera</taxon>
    </lineage>
</organism>
<feature type="region of interest" description="Disordered" evidence="3">
    <location>
        <begin position="1"/>
        <end position="36"/>
    </location>
</feature>
<dbReference type="PROSITE" id="PS00018">
    <property type="entry name" value="EF_HAND_1"/>
    <property type="match status" value="1"/>
</dbReference>
<reference evidence="5" key="1">
    <citation type="submission" date="2025-05" db="UniProtKB">
        <authorList>
            <consortium name="RefSeq"/>
        </authorList>
    </citation>
    <scope>NUCLEOTIDE SEQUENCE [LARGE SCALE GENOMIC DNA]</scope>
</reference>
<evidence type="ECO:0000313" key="6">
    <source>
        <dbReference type="RefSeq" id="XP_007178652.2"/>
    </source>
</evidence>
<feature type="compositionally biased region" description="Basic and acidic residues" evidence="3">
    <location>
        <begin position="16"/>
        <end position="36"/>
    </location>
</feature>
<dbReference type="GeneID" id="102997413"/>
<evidence type="ECO:0000256" key="1">
    <source>
        <dbReference type="ARBA" id="ARBA00022723"/>
    </source>
</evidence>
<feature type="domain" description="EF-hand" evidence="4">
    <location>
        <begin position="50"/>
        <end position="85"/>
    </location>
</feature>
<evidence type="ECO:0000256" key="3">
    <source>
        <dbReference type="SAM" id="MobiDB-lite"/>
    </source>
</evidence>
<reference evidence="6" key="2">
    <citation type="submission" date="2025-08" db="UniProtKB">
        <authorList>
            <consortium name="RefSeq"/>
        </authorList>
    </citation>
    <scope>IDENTIFICATION</scope>
</reference>
<evidence type="ECO:0000313" key="5">
    <source>
        <dbReference type="Proteomes" id="UP001652580"/>
    </source>
</evidence>
<evidence type="ECO:0000259" key="4">
    <source>
        <dbReference type="PROSITE" id="PS50222"/>
    </source>
</evidence>
<dbReference type="RefSeq" id="XP_007178652.2">
    <property type="nucleotide sequence ID" value="XM_007178590.2"/>
</dbReference>
<dbReference type="InterPro" id="IPR002048">
    <property type="entry name" value="EF_hand_dom"/>
</dbReference>
<sequence>MSSTEAEKTTIGTSDLSHKYSGPEDTIEKGDPPKLLKENFPNLLSARTKMGTDYLSTVFEKKDKNKDKKVDSSELLSLLGDIATDYHSQGHRAPPCSGGN</sequence>
<accession>A0A383ZU36</accession>
<proteinExistence type="predicted"/>
<dbReference type="AlphaFoldDB" id="A0A383ZU36"/>